<dbReference type="PROSITE" id="PS50983">
    <property type="entry name" value="FE_B12_PBP"/>
    <property type="match status" value="1"/>
</dbReference>
<feature type="signal peptide" evidence="2">
    <location>
        <begin position="1"/>
        <end position="23"/>
    </location>
</feature>
<sequence length="390" mass="43053">MRKLLLIVSTAVLMLVLGTGCNGVTTGSGSGDTLRLGYAERIKIVEYEGYNTVTLADPWETGNVLHTYILVPSSAKELTDDSLTSLHPNATIVRTPLKKTLITTSVHCALADELGCSNAVAGVCDLQYINLPWVKERVKAGKIRDCGSTMAPTIETIIDLAPDAIFLSPFQNSGGYGRIENLGIPIIEMADYMETSALGRAEWMKFYGMLFGAEEKASALFAEVEKNYNELKEKGREYTTDNNKQTKQTKQKSVIMDKLVGSVWYVPGGGSTIGKMLKDAACSYPWQDDRSAGSLSLSFETVLEKGAEADVWMFRYNSPQAITRNVLLSENRGYEQFKAYKNGELYGCNTATSTFYEDTPFHPELLLRDFLTIMHPDLGLGAPKYFIKVE</sequence>
<dbReference type="InterPro" id="IPR002491">
    <property type="entry name" value="ABC_transptr_periplasmic_BD"/>
</dbReference>
<feature type="chain" id="PRO_5018689779" evidence="2">
    <location>
        <begin position="24"/>
        <end position="390"/>
    </location>
</feature>
<name>A0A3S0RP49_9BACT</name>
<organism evidence="4 5">
    <name type="scientific">Prevotella koreensis</name>
    <dbReference type="NCBI Taxonomy" id="2490854"/>
    <lineage>
        <taxon>Bacteria</taxon>
        <taxon>Pseudomonadati</taxon>
        <taxon>Bacteroidota</taxon>
        <taxon>Bacteroidia</taxon>
        <taxon>Bacteroidales</taxon>
        <taxon>Prevotellaceae</taxon>
        <taxon>Prevotella</taxon>
    </lineage>
</organism>
<keyword evidence="1" id="KW-0175">Coiled coil</keyword>
<dbReference type="PANTHER" id="PTHR30535">
    <property type="entry name" value="VITAMIN B12-BINDING PROTEIN"/>
    <property type="match status" value="1"/>
</dbReference>
<evidence type="ECO:0000313" key="4">
    <source>
        <dbReference type="EMBL" id="RUL59444.1"/>
    </source>
</evidence>
<comment type="caution">
    <text evidence="4">The sequence shown here is derived from an EMBL/GenBank/DDBJ whole genome shotgun (WGS) entry which is preliminary data.</text>
</comment>
<dbReference type="Proteomes" id="UP000278983">
    <property type="component" value="Unassembled WGS sequence"/>
</dbReference>
<accession>A0A3S0RP49</accession>
<proteinExistence type="predicted"/>
<keyword evidence="5" id="KW-1185">Reference proteome</keyword>
<dbReference type="EMBL" id="RYYU01000001">
    <property type="protein sequence ID" value="RUL59444.1"/>
    <property type="molecule type" value="Genomic_DNA"/>
</dbReference>
<dbReference type="SUPFAM" id="SSF53807">
    <property type="entry name" value="Helical backbone' metal receptor"/>
    <property type="match status" value="1"/>
</dbReference>
<keyword evidence="2" id="KW-0732">Signal</keyword>
<evidence type="ECO:0000313" key="5">
    <source>
        <dbReference type="Proteomes" id="UP000278983"/>
    </source>
</evidence>
<gene>
    <name evidence="4" type="ORF">EHV08_06515</name>
</gene>
<feature type="coiled-coil region" evidence="1">
    <location>
        <begin position="214"/>
        <end position="241"/>
    </location>
</feature>
<evidence type="ECO:0000259" key="3">
    <source>
        <dbReference type="PROSITE" id="PS50983"/>
    </source>
</evidence>
<dbReference type="GO" id="GO:0071281">
    <property type="term" value="P:cellular response to iron ion"/>
    <property type="evidence" value="ECO:0007669"/>
    <property type="project" value="TreeGrafter"/>
</dbReference>
<dbReference type="InterPro" id="IPR050902">
    <property type="entry name" value="ABC_Transporter_SBP"/>
</dbReference>
<dbReference type="Gene3D" id="3.40.50.1980">
    <property type="entry name" value="Nitrogenase molybdenum iron protein domain"/>
    <property type="match status" value="2"/>
</dbReference>
<protein>
    <submittedName>
        <fullName evidence="4">ABC transporter substrate-binding protein</fullName>
    </submittedName>
</protein>
<dbReference type="OrthoDB" id="9812528at2"/>
<reference evidence="4 5" key="1">
    <citation type="submission" date="2018-12" db="EMBL/GenBank/DDBJ databases">
        <title>Genome sequencing of Prevotella sp. KCOM 3155 (= JS262).</title>
        <authorList>
            <person name="Kook J.-K."/>
            <person name="Park S.-N."/>
            <person name="Lim Y.K."/>
        </authorList>
    </citation>
    <scope>NUCLEOTIDE SEQUENCE [LARGE SCALE GENOMIC DNA]</scope>
    <source>
        <strain evidence="4 5">KCOM 3155</strain>
    </source>
</reference>
<dbReference type="RefSeq" id="WP_126678602.1">
    <property type="nucleotide sequence ID" value="NZ_RYYU01000001.1"/>
</dbReference>
<evidence type="ECO:0000256" key="1">
    <source>
        <dbReference type="SAM" id="Coils"/>
    </source>
</evidence>
<dbReference type="PROSITE" id="PS51257">
    <property type="entry name" value="PROKAR_LIPOPROTEIN"/>
    <property type="match status" value="1"/>
</dbReference>
<feature type="domain" description="Fe/B12 periplasmic-binding" evidence="3">
    <location>
        <begin position="99"/>
        <end position="378"/>
    </location>
</feature>
<dbReference type="AlphaFoldDB" id="A0A3S0RP49"/>
<dbReference type="Pfam" id="PF01497">
    <property type="entry name" value="Peripla_BP_2"/>
    <property type="match status" value="1"/>
</dbReference>
<dbReference type="PANTHER" id="PTHR30535:SF34">
    <property type="entry name" value="MOLYBDATE-BINDING PROTEIN MOLA"/>
    <property type="match status" value="1"/>
</dbReference>
<evidence type="ECO:0000256" key="2">
    <source>
        <dbReference type="SAM" id="SignalP"/>
    </source>
</evidence>